<name>A0AAU1ZY70_9ACTN</name>
<dbReference type="EMBL" id="CP108222">
    <property type="protein sequence ID" value="WTT17313.1"/>
    <property type="molecule type" value="Genomic_DNA"/>
</dbReference>
<proteinExistence type="predicted"/>
<gene>
    <name evidence="1" type="ORF">OHA22_18115</name>
</gene>
<organism evidence="1">
    <name type="scientific">Streptomyces sp. NBC_00093</name>
    <dbReference type="NCBI Taxonomy" id="2975649"/>
    <lineage>
        <taxon>Bacteria</taxon>
        <taxon>Bacillati</taxon>
        <taxon>Actinomycetota</taxon>
        <taxon>Actinomycetes</taxon>
        <taxon>Kitasatosporales</taxon>
        <taxon>Streptomycetaceae</taxon>
        <taxon>Streptomyces</taxon>
    </lineage>
</organism>
<protein>
    <submittedName>
        <fullName evidence="1">Uncharacterized protein</fullName>
    </submittedName>
</protein>
<evidence type="ECO:0000313" key="1">
    <source>
        <dbReference type="EMBL" id="WTT17313.1"/>
    </source>
</evidence>
<dbReference type="AlphaFoldDB" id="A0AAU1ZY70"/>
<sequence>MSRTFKYRFQSPLGGLAADLTAEYALPGTGDEFFLRVDQHVSLSLPQGVSWRDAAWLSFGLAAHAPDLALRNPQGIRVRVTALEFPLAHFRSEVAALAMDGWIRQEFSLPDHGLRAVFDVEGGSYGFHWGEQPEPFSDDLLKWISRGHG</sequence>
<accession>A0AAU1ZY70</accession>
<reference evidence="1" key="1">
    <citation type="submission" date="2022-10" db="EMBL/GenBank/DDBJ databases">
        <title>The complete genomes of actinobacterial strains from the NBC collection.</title>
        <authorList>
            <person name="Joergensen T.S."/>
            <person name="Alvarez Arevalo M."/>
            <person name="Sterndorff E.B."/>
            <person name="Faurdal D."/>
            <person name="Vuksanovic O."/>
            <person name="Mourched A.-S."/>
            <person name="Charusanti P."/>
            <person name="Shaw S."/>
            <person name="Blin K."/>
            <person name="Weber T."/>
        </authorList>
    </citation>
    <scope>NUCLEOTIDE SEQUENCE</scope>
    <source>
        <strain evidence="1">NBC_00093</strain>
    </source>
</reference>